<feature type="transmembrane region" description="Helical" evidence="7">
    <location>
        <begin position="603"/>
        <end position="625"/>
    </location>
</feature>
<dbReference type="SUPFAM" id="SSF103473">
    <property type="entry name" value="MFS general substrate transporter"/>
    <property type="match status" value="1"/>
</dbReference>
<evidence type="ECO:0000256" key="1">
    <source>
        <dbReference type="ARBA" id="ARBA00004141"/>
    </source>
</evidence>
<comment type="subcellular location">
    <subcellularLocation>
        <location evidence="1">Membrane</location>
        <topology evidence="1">Multi-pass membrane protein</topology>
    </subcellularLocation>
</comment>
<feature type="transmembrane region" description="Helical" evidence="7">
    <location>
        <begin position="499"/>
        <end position="522"/>
    </location>
</feature>
<reference evidence="9" key="1">
    <citation type="submission" date="2025-08" db="UniProtKB">
        <authorList>
            <consortium name="RefSeq"/>
        </authorList>
    </citation>
    <scope>IDENTIFICATION</scope>
    <source>
        <tissue evidence="9">Meat</tissue>
    </source>
</reference>
<evidence type="ECO:0000256" key="6">
    <source>
        <dbReference type="SAM" id="MobiDB-lite"/>
    </source>
</evidence>
<evidence type="ECO:0000313" key="9">
    <source>
        <dbReference type="RefSeq" id="XP_024596741.1"/>
    </source>
</evidence>
<feature type="region of interest" description="Disordered" evidence="6">
    <location>
        <begin position="669"/>
        <end position="692"/>
    </location>
</feature>
<evidence type="ECO:0000256" key="5">
    <source>
        <dbReference type="ARBA" id="ARBA00023136"/>
    </source>
</evidence>
<gene>
    <name evidence="9" type="primary">SLC45A4</name>
</gene>
<dbReference type="PANTHER" id="PTHR19432">
    <property type="entry name" value="SUGAR TRANSPORTER"/>
    <property type="match status" value="1"/>
</dbReference>
<dbReference type="PANTHER" id="PTHR19432:SF7">
    <property type="entry name" value="SOLUTE CARRIER FAMILY 45 MEMBER 4"/>
    <property type="match status" value="1"/>
</dbReference>
<keyword evidence="8" id="KW-1185">Reference proteome</keyword>
<feature type="transmembrane region" description="Helical" evidence="7">
    <location>
        <begin position="534"/>
        <end position="554"/>
    </location>
</feature>
<dbReference type="Proteomes" id="UP000252040">
    <property type="component" value="Unplaced"/>
</dbReference>
<dbReference type="InterPro" id="IPR036259">
    <property type="entry name" value="MFS_trans_sf"/>
</dbReference>
<feature type="transmembrane region" description="Helical" evidence="7">
    <location>
        <begin position="637"/>
        <end position="659"/>
    </location>
</feature>
<dbReference type="RefSeq" id="XP_024596741.1">
    <property type="nucleotide sequence ID" value="XM_024740973.1"/>
</dbReference>
<keyword evidence="2" id="KW-0813">Transport</keyword>
<evidence type="ECO:0000256" key="2">
    <source>
        <dbReference type="ARBA" id="ARBA00022448"/>
    </source>
</evidence>
<dbReference type="Gene3D" id="1.20.1250.20">
    <property type="entry name" value="MFS general substrate transporter like domains"/>
    <property type="match status" value="1"/>
</dbReference>
<evidence type="ECO:0000313" key="8">
    <source>
        <dbReference type="Proteomes" id="UP000252040"/>
    </source>
</evidence>
<evidence type="ECO:0000256" key="3">
    <source>
        <dbReference type="ARBA" id="ARBA00022692"/>
    </source>
</evidence>
<feature type="transmembrane region" description="Helical" evidence="7">
    <location>
        <begin position="132"/>
        <end position="151"/>
    </location>
</feature>
<feature type="compositionally biased region" description="Low complexity" evidence="6">
    <location>
        <begin position="416"/>
        <end position="425"/>
    </location>
</feature>
<dbReference type="FunFam" id="1.20.1250.20:FF:000328">
    <property type="entry name" value="Solute carrier family 45 member 4"/>
    <property type="match status" value="1"/>
</dbReference>
<organism evidence="8 9">
    <name type="scientific">Neophocaena asiaeorientalis asiaeorientalis</name>
    <name type="common">Yangtze finless porpoise</name>
    <name type="synonym">Neophocaena phocaenoides subsp. asiaeorientalis</name>
    <dbReference type="NCBI Taxonomy" id="1706337"/>
    <lineage>
        <taxon>Eukaryota</taxon>
        <taxon>Metazoa</taxon>
        <taxon>Chordata</taxon>
        <taxon>Craniata</taxon>
        <taxon>Vertebrata</taxon>
        <taxon>Euteleostomi</taxon>
        <taxon>Mammalia</taxon>
        <taxon>Eutheria</taxon>
        <taxon>Laurasiatheria</taxon>
        <taxon>Artiodactyla</taxon>
        <taxon>Whippomorpha</taxon>
        <taxon>Cetacea</taxon>
        <taxon>Odontoceti</taxon>
        <taxon>Phocoenidae</taxon>
        <taxon>Neophocaena</taxon>
    </lineage>
</organism>
<sequence length="710" mass="76836">MKMAPQNADSESLQVQELPVPLPDLQKPGSAEAETHDETVSEGSIDRIPVRLWVMHGAVMFGREFCYAMETALVTPILLQIGLSLGDVPTRQPIGIVLTVLGVVVLDFSADATEGPIRAYLLDVADSDEQDMALNIHAFSAGLGGAIGYVLGGLDWTQTFLGSWFRTQNEVLFFFAAIVFSVSVALHLFSIDEEHYGPQQERSVDAAEAPAPGPRAGTLDGGALFSDEVQSAHELALDYLDAGIVRSKSDSVLHVPDAALGLEPELLFLHDIEPSIFRDASYPGTPCSTSQELARARPPRLPPLLCEPAGEDETLLENHLSTTGLPNGGSSPPHGGLGGCSRTDVKPTATAGSGRRRRHVFRRQASSTFSYYGKTGSHRYRYRRANAVVLIKPSRSMSDLYDLQKRQRQRCRRRNQSGATTSSGDTESEEGEGETTVRLLWLSMLKMPQELVRLCLCHLLTWFSVIAEAVFYTDFMGQVIFEGDPKAPSNSTAWQAYNAGVKMGCWGLVIYAATGATCSALLQKYLDNYDLSIRVIYVLGTLGFSVGTAVMAMFANVYVAMIMISTMGVVSMSISYCPYALLGQYHDIKEYVHHSPGNSKRGFGIDCAILSCQVYISQILVASALGSVVDAVGTVRVIPMVASVGSFLGFLTATFLVIYPEGSEEAKEEQKGLSSQALGEGGSSGIEKPTVLKLSRKEGPQRLVETKSMV</sequence>
<feature type="region of interest" description="Disordered" evidence="6">
    <location>
        <begin position="403"/>
        <end position="431"/>
    </location>
</feature>
<feature type="transmembrane region" description="Helical" evidence="7">
    <location>
        <begin position="451"/>
        <end position="472"/>
    </location>
</feature>
<feature type="compositionally biased region" description="Low complexity" evidence="6">
    <location>
        <begin position="324"/>
        <end position="334"/>
    </location>
</feature>
<feature type="compositionally biased region" description="Basic residues" evidence="6">
    <location>
        <begin position="406"/>
        <end position="415"/>
    </location>
</feature>
<keyword evidence="4 7" id="KW-1133">Transmembrane helix</keyword>
<feature type="transmembrane region" description="Helical" evidence="7">
    <location>
        <begin position="171"/>
        <end position="189"/>
    </location>
</feature>
<keyword evidence="3 7" id="KW-0812">Transmembrane</keyword>
<accession>A0A341B1P0</accession>
<name>A0A341B1P0_NEOAA</name>
<dbReference type="CTD" id="57210"/>
<dbReference type="AlphaFoldDB" id="A0A341B1P0"/>
<feature type="region of interest" description="Disordered" evidence="6">
    <location>
        <begin position="322"/>
        <end position="357"/>
    </location>
</feature>
<protein>
    <submittedName>
        <fullName evidence="9">Solute carrier family 45 member 4 isoform X3</fullName>
    </submittedName>
</protein>
<dbReference type="GeneID" id="112396991"/>
<keyword evidence="5 7" id="KW-0472">Membrane</keyword>
<evidence type="ECO:0000256" key="4">
    <source>
        <dbReference type="ARBA" id="ARBA00022989"/>
    </source>
</evidence>
<evidence type="ECO:0000256" key="7">
    <source>
        <dbReference type="SAM" id="Phobius"/>
    </source>
</evidence>
<dbReference type="GO" id="GO:0008506">
    <property type="term" value="F:sucrose:proton symporter activity"/>
    <property type="evidence" value="ECO:0007669"/>
    <property type="project" value="TreeGrafter"/>
</dbReference>
<dbReference type="GO" id="GO:0016020">
    <property type="term" value="C:membrane"/>
    <property type="evidence" value="ECO:0007669"/>
    <property type="project" value="UniProtKB-SubCell"/>
</dbReference>
<proteinExistence type="predicted"/>
<feature type="transmembrane region" description="Helical" evidence="7">
    <location>
        <begin position="560"/>
        <end position="582"/>
    </location>
</feature>